<dbReference type="PANTHER" id="PTHR27002">
    <property type="entry name" value="RECEPTOR-LIKE SERINE/THREONINE-PROTEIN KINASE SD1-8"/>
    <property type="match status" value="1"/>
</dbReference>
<evidence type="ECO:0000256" key="2">
    <source>
        <dbReference type="ARBA" id="ARBA00022475"/>
    </source>
</evidence>
<feature type="domain" description="Bulb-type lectin" evidence="16">
    <location>
        <begin position="29"/>
        <end position="144"/>
    </location>
</feature>
<evidence type="ECO:0000256" key="6">
    <source>
        <dbReference type="ARBA" id="ARBA00022741"/>
    </source>
</evidence>
<dbReference type="FunFam" id="1.10.510.10:FF:000060">
    <property type="entry name" value="G-type lectin S-receptor-like serine/threonine-protein kinase"/>
    <property type="match status" value="1"/>
</dbReference>
<reference evidence="17 18" key="1">
    <citation type="journal article" date="2018" name="Nat. Genet.">
        <title>The Rosa genome provides new insights in the design of modern roses.</title>
        <authorList>
            <person name="Bendahmane M."/>
        </authorList>
    </citation>
    <scope>NUCLEOTIDE SEQUENCE [LARGE SCALE GENOMIC DNA]</scope>
    <source>
        <strain evidence="18">cv. Old Blush</strain>
    </source>
</reference>
<comment type="similarity">
    <text evidence="13">Belongs to the protein kinase superfamily. Ser/Thr protein kinase family.</text>
</comment>
<dbReference type="AlphaFoldDB" id="A0A2P6Q8K9"/>
<keyword evidence="2" id="KW-0472">Membrane</keyword>
<dbReference type="SMR" id="A0A2P6Q8K9"/>
<evidence type="ECO:0000256" key="7">
    <source>
        <dbReference type="ARBA" id="ARBA00022777"/>
    </source>
</evidence>
<dbReference type="Gramene" id="PRQ30522">
    <property type="protein sequence ID" value="PRQ30522"/>
    <property type="gene ID" value="RchiOBHm_Chr5g0025581"/>
</dbReference>
<dbReference type="InterPro" id="IPR001480">
    <property type="entry name" value="Bulb-type_lectin_dom"/>
</dbReference>
<dbReference type="PANTHER" id="PTHR27002:SF1087">
    <property type="entry name" value="PROTEIN KINASE DOMAIN-CONTAINING PROTEIN"/>
    <property type="match status" value="1"/>
</dbReference>
<keyword evidence="7 13" id="KW-0418">Kinase</keyword>
<dbReference type="SMART" id="SM00108">
    <property type="entry name" value="B_lectin"/>
    <property type="match status" value="1"/>
</dbReference>
<keyword evidence="4 13" id="KW-0808">Transferase</keyword>
<dbReference type="GO" id="GO:0005886">
    <property type="term" value="C:plasma membrane"/>
    <property type="evidence" value="ECO:0007669"/>
    <property type="project" value="UniProtKB-SubCell"/>
</dbReference>
<dbReference type="SMART" id="SM00220">
    <property type="entry name" value="S_TKc"/>
    <property type="match status" value="1"/>
</dbReference>
<dbReference type="SUPFAM" id="SSF51110">
    <property type="entry name" value="alpha-D-mannose-specific plant lectins"/>
    <property type="match status" value="1"/>
</dbReference>
<feature type="chain" id="PRO_5015154610" description="Receptor-like serine/threonine-protein kinase" evidence="14">
    <location>
        <begin position="26"/>
        <end position="794"/>
    </location>
</feature>
<dbReference type="PIRSF" id="PIRSF000641">
    <property type="entry name" value="SRK"/>
    <property type="match status" value="1"/>
</dbReference>
<dbReference type="InterPro" id="IPR001245">
    <property type="entry name" value="Ser-Thr/Tyr_kinase_cat_dom"/>
</dbReference>
<evidence type="ECO:0000256" key="8">
    <source>
        <dbReference type="ARBA" id="ARBA00022840"/>
    </source>
</evidence>
<keyword evidence="5 14" id="KW-0732">Signal</keyword>
<proteinExistence type="inferred from homology"/>
<keyword evidence="3 13" id="KW-0723">Serine/threonine-protein kinase</keyword>
<protein>
    <recommendedName>
        <fullName evidence="13">Receptor-like serine/threonine-protein kinase</fullName>
        <ecNumber evidence="13">2.7.11.1</ecNumber>
    </recommendedName>
</protein>
<dbReference type="PROSITE" id="PS50011">
    <property type="entry name" value="PROTEIN_KINASE_DOM"/>
    <property type="match status" value="1"/>
</dbReference>
<keyword evidence="9" id="KW-1015">Disulfide bond</keyword>
<dbReference type="OMA" id="FATIEIP"/>
<feature type="domain" description="Protein kinase" evidence="15">
    <location>
        <begin position="474"/>
        <end position="751"/>
    </location>
</feature>
<dbReference type="Gene3D" id="3.30.200.20">
    <property type="entry name" value="Phosphorylase Kinase, domain 1"/>
    <property type="match status" value="1"/>
</dbReference>
<evidence type="ECO:0000259" key="15">
    <source>
        <dbReference type="PROSITE" id="PS50011"/>
    </source>
</evidence>
<dbReference type="InterPro" id="IPR024171">
    <property type="entry name" value="SRK-like_kinase"/>
</dbReference>
<keyword evidence="2" id="KW-1003">Cell membrane</keyword>
<evidence type="ECO:0000256" key="9">
    <source>
        <dbReference type="ARBA" id="ARBA00023157"/>
    </source>
</evidence>
<keyword evidence="6 13" id="KW-0547">Nucleotide-binding</keyword>
<evidence type="ECO:0000256" key="3">
    <source>
        <dbReference type="ARBA" id="ARBA00022527"/>
    </source>
</evidence>
<keyword evidence="8 13" id="KW-0067">ATP-binding</keyword>
<dbReference type="GO" id="GO:0106310">
    <property type="term" value="F:protein serine kinase activity"/>
    <property type="evidence" value="ECO:0007669"/>
    <property type="project" value="RHEA"/>
</dbReference>
<sequence>MVNSIPMITLLCLLVSFWTCHGAAALFIGDTLNPGEALNSSSSMVSASGEFTLGFNSGYLILRCKNYAVWVANLHTPISDPSSALLTLEKNTTVLQITLKGKNPIVLYSPFHDNSTNNVVATLLDSGNLVLREVNQNVSNSPLWQSFDGPNVALRPGMKLGFDAGLSITSNSMSIWSWQENQNSPGPGSFSLYWDSGTRQLQVRRNGDLWWTSETLKSGIYEYANFRNKSKVYNFSVVSYENGDFFSYTVVGDPNGRSAWVLDTGGELYDVNYNISIGSAGDCDGYNYHTTYSYVAIDGYNPVAGKCQRWSGRATLYCPVATSSGAFIQPTERRSFRPISMNMYINSTWEETNSSRYGIYECMATCWMDCDCLGFEFLFDNQTGCRFWSVKYSQVLEDPDSSATKYIIPGLVATNKPQSRRNIIGENQINIQDMLNVMKSNRPTDANGLQNDGKRGQDLSVFSYASIIAATCNFSNENKLGEGGFGPVYKGKLVTGQEVAVKRLSKRSGQGLYEFKNELILIYELQHTNLVQLFGFCIHGEERMLIYEYMPNRSLDYFLFDSTRCQQQLDWNNRFSIIEGIAQGLLYLHKYSRMKVIHRDLKASNVLLDESMNPKISDFGMARIFTNDEQEANTMKIVGTRGYMSPEYIMGGKFSIKSDVYSFGVLMLEILSGRRNNSFYNDDRALNLVGYAWAIWKEGAGLELMDPTLGDSCDKDHLLRCIHVGLLCVEENAASRPKVLDVISMLTNESMSLPVPTKPAFCTERNVITTTIGGNGPEVVVSVNGISNSDFDGR</sequence>
<dbReference type="Gene3D" id="1.10.510.10">
    <property type="entry name" value="Transferase(Phosphotransferase) domain 1"/>
    <property type="match status" value="1"/>
</dbReference>
<dbReference type="FunFam" id="3.30.200.20:FF:000951">
    <property type="entry name" value="Uncharacterized protein"/>
    <property type="match status" value="1"/>
</dbReference>
<comment type="subcellular location">
    <subcellularLocation>
        <location evidence="1">Cell membrane</location>
        <topology evidence="1">Single-pass type I membrane protein</topology>
    </subcellularLocation>
</comment>
<evidence type="ECO:0000256" key="5">
    <source>
        <dbReference type="ARBA" id="ARBA00022729"/>
    </source>
</evidence>
<dbReference type="CDD" id="cd14066">
    <property type="entry name" value="STKc_IRAK"/>
    <property type="match status" value="1"/>
</dbReference>
<evidence type="ECO:0000313" key="17">
    <source>
        <dbReference type="EMBL" id="PRQ30522.1"/>
    </source>
</evidence>
<evidence type="ECO:0000256" key="10">
    <source>
        <dbReference type="ARBA" id="ARBA00023180"/>
    </source>
</evidence>
<dbReference type="InterPro" id="IPR011009">
    <property type="entry name" value="Kinase-like_dom_sf"/>
</dbReference>
<dbReference type="EMBL" id="PDCK01000043">
    <property type="protein sequence ID" value="PRQ30522.1"/>
    <property type="molecule type" value="Genomic_DNA"/>
</dbReference>
<evidence type="ECO:0000256" key="14">
    <source>
        <dbReference type="SAM" id="SignalP"/>
    </source>
</evidence>
<organism evidence="17 18">
    <name type="scientific">Rosa chinensis</name>
    <name type="common">China rose</name>
    <dbReference type="NCBI Taxonomy" id="74649"/>
    <lineage>
        <taxon>Eukaryota</taxon>
        <taxon>Viridiplantae</taxon>
        <taxon>Streptophyta</taxon>
        <taxon>Embryophyta</taxon>
        <taxon>Tracheophyta</taxon>
        <taxon>Spermatophyta</taxon>
        <taxon>Magnoliopsida</taxon>
        <taxon>eudicotyledons</taxon>
        <taxon>Gunneridae</taxon>
        <taxon>Pentapetalae</taxon>
        <taxon>rosids</taxon>
        <taxon>fabids</taxon>
        <taxon>Rosales</taxon>
        <taxon>Rosaceae</taxon>
        <taxon>Rosoideae</taxon>
        <taxon>Rosoideae incertae sedis</taxon>
        <taxon>Rosa</taxon>
    </lineage>
</organism>
<dbReference type="Gene3D" id="2.90.10.10">
    <property type="entry name" value="Bulb-type lectin domain"/>
    <property type="match status" value="1"/>
</dbReference>
<dbReference type="InterPro" id="IPR000719">
    <property type="entry name" value="Prot_kinase_dom"/>
</dbReference>
<dbReference type="SUPFAM" id="SSF56112">
    <property type="entry name" value="Protein kinase-like (PK-like)"/>
    <property type="match status" value="1"/>
</dbReference>
<dbReference type="InterPro" id="IPR008271">
    <property type="entry name" value="Ser/Thr_kinase_AS"/>
</dbReference>
<evidence type="ECO:0000256" key="11">
    <source>
        <dbReference type="ARBA" id="ARBA00047899"/>
    </source>
</evidence>
<evidence type="ECO:0000259" key="16">
    <source>
        <dbReference type="PROSITE" id="PS50927"/>
    </source>
</evidence>
<dbReference type="EC" id="2.7.11.1" evidence="13"/>
<name>A0A2P6Q8K9_ROSCH</name>
<evidence type="ECO:0000256" key="1">
    <source>
        <dbReference type="ARBA" id="ARBA00004251"/>
    </source>
</evidence>
<dbReference type="InterPro" id="IPR036426">
    <property type="entry name" value="Bulb-type_lectin_dom_sf"/>
</dbReference>
<evidence type="ECO:0000256" key="12">
    <source>
        <dbReference type="ARBA" id="ARBA00048679"/>
    </source>
</evidence>
<feature type="signal peptide" evidence="14">
    <location>
        <begin position="1"/>
        <end position="25"/>
    </location>
</feature>
<comment type="catalytic activity">
    <reaction evidence="11 13">
        <text>L-threonyl-[protein] + ATP = O-phospho-L-threonyl-[protein] + ADP + H(+)</text>
        <dbReference type="Rhea" id="RHEA:46608"/>
        <dbReference type="Rhea" id="RHEA-COMP:11060"/>
        <dbReference type="Rhea" id="RHEA-COMP:11605"/>
        <dbReference type="ChEBI" id="CHEBI:15378"/>
        <dbReference type="ChEBI" id="CHEBI:30013"/>
        <dbReference type="ChEBI" id="CHEBI:30616"/>
        <dbReference type="ChEBI" id="CHEBI:61977"/>
        <dbReference type="ChEBI" id="CHEBI:456216"/>
        <dbReference type="EC" id="2.7.11.1"/>
    </reaction>
</comment>
<dbReference type="Pfam" id="PF07714">
    <property type="entry name" value="PK_Tyr_Ser-Thr"/>
    <property type="match status" value="1"/>
</dbReference>
<keyword evidence="10" id="KW-0325">Glycoprotein</keyword>
<dbReference type="PROSITE" id="PS50927">
    <property type="entry name" value="BULB_LECTIN"/>
    <property type="match status" value="1"/>
</dbReference>
<evidence type="ECO:0000256" key="4">
    <source>
        <dbReference type="ARBA" id="ARBA00022679"/>
    </source>
</evidence>
<evidence type="ECO:0000256" key="13">
    <source>
        <dbReference type="PIRNR" id="PIRNR000641"/>
    </source>
</evidence>
<dbReference type="PROSITE" id="PS00108">
    <property type="entry name" value="PROTEIN_KINASE_ST"/>
    <property type="match status" value="1"/>
</dbReference>
<gene>
    <name evidence="17" type="ORF">RchiOBHm_Chr5g0025581</name>
</gene>
<dbReference type="GO" id="GO:0005524">
    <property type="term" value="F:ATP binding"/>
    <property type="evidence" value="ECO:0007669"/>
    <property type="project" value="UniProtKB-KW"/>
</dbReference>
<comment type="caution">
    <text evidence="17">The sequence shown here is derived from an EMBL/GenBank/DDBJ whole genome shotgun (WGS) entry which is preliminary data.</text>
</comment>
<accession>A0A2P6Q8K9</accession>
<evidence type="ECO:0000313" key="18">
    <source>
        <dbReference type="Proteomes" id="UP000238479"/>
    </source>
</evidence>
<dbReference type="Pfam" id="PF01453">
    <property type="entry name" value="B_lectin"/>
    <property type="match status" value="1"/>
</dbReference>
<dbReference type="Proteomes" id="UP000238479">
    <property type="component" value="Chromosome 5"/>
</dbReference>
<dbReference type="GO" id="GO:0004674">
    <property type="term" value="F:protein serine/threonine kinase activity"/>
    <property type="evidence" value="ECO:0007669"/>
    <property type="project" value="UniProtKB-KW"/>
</dbReference>
<keyword evidence="18" id="KW-1185">Reference proteome</keyword>
<comment type="catalytic activity">
    <reaction evidence="12 13">
        <text>L-seryl-[protein] + ATP = O-phospho-L-seryl-[protein] + ADP + H(+)</text>
        <dbReference type="Rhea" id="RHEA:17989"/>
        <dbReference type="Rhea" id="RHEA-COMP:9863"/>
        <dbReference type="Rhea" id="RHEA-COMP:11604"/>
        <dbReference type="ChEBI" id="CHEBI:15378"/>
        <dbReference type="ChEBI" id="CHEBI:29999"/>
        <dbReference type="ChEBI" id="CHEBI:30616"/>
        <dbReference type="ChEBI" id="CHEBI:83421"/>
        <dbReference type="ChEBI" id="CHEBI:456216"/>
        <dbReference type="EC" id="2.7.11.1"/>
    </reaction>
</comment>